<gene>
    <name evidence="1" type="ORF">ACFPOU_21500</name>
</gene>
<evidence type="ECO:0000313" key="1">
    <source>
        <dbReference type="EMBL" id="MFC5513681.1"/>
    </source>
</evidence>
<dbReference type="RefSeq" id="WP_379726310.1">
    <property type="nucleotide sequence ID" value="NZ_JBHSMS010000078.1"/>
</dbReference>
<accession>A0ABW0PLZ1</accession>
<dbReference type="Proteomes" id="UP001596031">
    <property type="component" value="Unassembled WGS sequence"/>
</dbReference>
<keyword evidence="2" id="KW-1185">Reference proteome</keyword>
<comment type="caution">
    <text evidence="1">The sequence shown here is derived from an EMBL/GenBank/DDBJ whole genome shotgun (WGS) entry which is preliminary data.</text>
</comment>
<proteinExistence type="predicted"/>
<protein>
    <recommendedName>
        <fullName evidence="3">UrcA family protein</fullName>
    </recommendedName>
</protein>
<organism evidence="1 2">
    <name type="scientific">Massilia jejuensis</name>
    <dbReference type="NCBI Taxonomy" id="648894"/>
    <lineage>
        <taxon>Bacteria</taxon>
        <taxon>Pseudomonadati</taxon>
        <taxon>Pseudomonadota</taxon>
        <taxon>Betaproteobacteria</taxon>
        <taxon>Burkholderiales</taxon>
        <taxon>Oxalobacteraceae</taxon>
        <taxon>Telluria group</taxon>
        <taxon>Massilia</taxon>
    </lineage>
</organism>
<evidence type="ECO:0000313" key="2">
    <source>
        <dbReference type="Proteomes" id="UP001596031"/>
    </source>
</evidence>
<evidence type="ECO:0008006" key="3">
    <source>
        <dbReference type="Google" id="ProtNLM"/>
    </source>
</evidence>
<sequence>MQNNALKAIEAARIAVDGNSPVWLTNPSASWIQQPANHSNIEGLNMKKSIALFCFALCAGAGSAAQAANNGDASCTQLSSDIAARSALFAKVADAAPALAEIMPSAPAAMRQRAHEKTIALHNIANEIWSLRTRMAYLDCTQAATFAY</sequence>
<dbReference type="EMBL" id="JBHSMS010000078">
    <property type="protein sequence ID" value="MFC5513681.1"/>
    <property type="molecule type" value="Genomic_DNA"/>
</dbReference>
<name>A0ABW0PLZ1_9BURK</name>
<reference evidence="2" key="1">
    <citation type="journal article" date="2019" name="Int. J. Syst. Evol. Microbiol.">
        <title>The Global Catalogue of Microorganisms (GCM) 10K type strain sequencing project: providing services to taxonomists for standard genome sequencing and annotation.</title>
        <authorList>
            <consortium name="The Broad Institute Genomics Platform"/>
            <consortium name="The Broad Institute Genome Sequencing Center for Infectious Disease"/>
            <person name="Wu L."/>
            <person name="Ma J."/>
        </authorList>
    </citation>
    <scope>NUCLEOTIDE SEQUENCE [LARGE SCALE GENOMIC DNA]</scope>
    <source>
        <strain evidence="2">CCUG 38813</strain>
    </source>
</reference>